<reference evidence="13 14" key="1">
    <citation type="submission" date="2019-07" db="EMBL/GenBank/DDBJ databases">
        <title>Whole genome shotgun sequence of Vibrio sagamiensis NBRC 104589.</title>
        <authorList>
            <person name="Hosoyama A."/>
            <person name="Uohara A."/>
            <person name="Ohji S."/>
            <person name="Ichikawa N."/>
        </authorList>
    </citation>
    <scope>NUCLEOTIDE SEQUENCE [LARGE SCALE GENOMIC DNA]</scope>
    <source>
        <strain evidence="13 14">NBRC 104589</strain>
    </source>
</reference>
<evidence type="ECO:0000256" key="2">
    <source>
        <dbReference type="ARBA" id="ARBA00013489"/>
    </source>
</evidence>
<keyword evidence="3" id="KW-0813">Transport</keyword>
<keyword evidence="9 12" id="KW-0472">Membrane</keyword>
<dbReference type="PANTHER" id="PTHR43298:SF2">
    <property type="entry name" value="FMN_FAD EXPORTER YEEO-RELATED"/>
    <property type="match status" value="1"/>
</dbReference>
<evidence type="ECO:0000256" key="5">
    <source>
        <dbReference type="ARBA" id="ARBA00022475"/>
    </source>
</evidence>
<sequence>MLKRILYFYSISFPIALQNLILSSKSFVDTYLLTLSSSESVSAVGIASKILLVAFIVISGISTGSGYVMSQNSGNDEHINYATKFSIKLGVGVSIFIVVFVFYIKKYILAYTTENENLIDLSSLYIDMIAPTLLLVSITATISNLIRIKGDYKTPSYISMVSVIINILFSYVLIAKFSLGVKGAAYGTIISSIVELLLICFFCLKRFNFQINSFYENRKLKNNVMTQAFISSSSGIVWAVGASAFYILIGTRGSDILYIISVLSPIEALVLSFTIGLSISTGIEIGKSLPSQPKEHVVRDAYISIFSSFIISCLISGLLLFYKGIIFSSFNLNEIGGDSEMFFNIMILVIFIKSLSIQLMNGVIRAGGDGAFCLRCDFIFQWLFTLPLVWYLNTQSVDTILIYAIVVAEEVLKLSVSFWRFYSGKWFRDLAA</sequence>
<dbReference type="PANTHER" id="PTHR43298">
    <property type="entry name" value="MULTIDRUG RESISTANCE PROTEIN NORM-RELATED"/>
    <property type="match status" value="1"/>
</dbReference>
<organism evidence="13 14">
    <name type="scientific">Vibrio sagamiensis NBRC 104589</name>
    <dbReference type="NCBI Taxonomy" id="1219064"/>
    <lineage>
        <taxon>Bacteria</taxon>
        <taxon>Pseudomonadati</taxon>
        <taxon>Pseudomonadota</taxon>
        <taxon>Gammaproteobacteria</taxon>
        <taxon>Vibrionales</taxon>
        <taxon>Vibrionaceae</taxon>
        <taxon>Vibrio</taxon>
    </lineage>
</organism>
<evidence type="ECO:0000256" key="12">
    <source>
        <dbReference type="SAM" id="Phobius"/>
    </source>
</evidence>
<name>A0A511QDN2_9VIBR</name>
<dbReference type="Pfam" id="PF01554">
    <property type="entry name" value="MatE"/>
    <property type="match status" value="2"/>
</dbReference>
<feature type="transmembrane region" description="Helical" evidence="12">
    <location>
        <begin position="224"/>
        <end position="250"/>
    </location>
</feature>
<feature type="transmembrane region" description="Helical" evidence="12">
    <location>
        <begin position="5"/>
        <end position="22"/>
    </location>
</feature>
<dbReference type="GO" id="GO:0006811">
    <property type="term" value="P:monoatomic ion transport"/>
    <property type="evidence" value="ECO:0007669"/>
    <property type="project" value="UniProtKB-KW"/>
</dbReference>
<dbReference type="EMBL" id="BJXJ01000011">
    <property type="protein sequence ID" value="GEM75296.1"/>
    <property type="molecule type" value="Genomic_DNA"/>
</dbReference>
<feature type="transmembrane region" description="Helical" evidence="12">
    <location>
        <begin position="124"/>
        <end position="145"/>
    </location>
</feature>
<evidence type="ECO:0000256" key="8">
    <source>
        <dbReference type="ARBA" id="ARBA00023065"/>
    </source>
</evidence>
<keyword evidence="6 12" id="KW-0812">Transmembrane</keyword>
<evidence type="ECO:0000256" key="6">
    <source>
        <dbReference type="ARBA" id="ARBA00022692"/>
    </source>
</evidence>
<evidence type="ECO:0000256" key="10">
    <source>
        <dbReference type="ARBA" id="ARBA00030855"/>
    </source>
</evidence>
<feature type="transmembrane region" description="Helical" evidence="12">
    <location>
        <begin position="256"/>
        <end position="280"/>
    </location>
</feature>
<dbReference type="GO" id="GO:0015297">
    <property type="term" value="F:antiporter activity"/>
    <property type="evidence" value="ECO:0007669"/>
    <property type="project" value="UniProtKB-KW"/>
</dbReference>
<feature type="transmembrane region" description="Helical" evidence="12">
    <location>
        <begin position="342"/>
        <end position="360"/>
    </location>
</feature>
<proteinExistence type="predicted"/>
<dbReference type="AlphaFoldDB" id="A0A511QDN2"/>
<evidence type="ECO:0000256" key="11">
    <source>
        <dbReference type="ARBA" id="ARBA00031636"/>
    </source>
</evidence>
<evidence type="ECO:0000256" key="1">
    <source>
        <dbReference type="ARBA" id="ARBA00004429"/>
    </source>
</evidence>
<feature type="transmembrane region" description="Helical" evidence="12">
    <location>
        <begin position="372"/>
        <end position="394"/>
    </location>
</feature>
<comment type="subcellular location">
    <subcellularLocation>
        <location evidence="1">Cell inner membrane</location>
        <topology evidence="1">Multi-pass membrane protein</topology>
    </subcellularLocation>
</comment>
<feature type="transmembrane region" description="Helical" evidence="12">
    <location>
        <begin position="85"/>
        <end position="104"/>
    </location>
</feature>
<dbReference type="GO" id="GO:0005886">
    <property type="term" value="C:plasma membrane"/>
    <property type="evidence" value="ECO:0007669"/>
    <property type="project" value="UniProtKB-SubCell"/>
</dbReference>
<keyword evidence="8" id="KW-0406">Ion transport</keyword>
<dbReference type="GO" id="GO:0042910">
    <property type="term" value="F:xenobiotic transmembrane transporter activity"/>
    <property type="evidence" value="ECO:0007669"/>
    <property type="project" value="InterPro"/>
</dbReference>
<evidence type="ECO:0000256" key="3">
    <source>
        <dbReference type="ARBA" id="ARBA00022448"/>
    </source>
</evidence>
<feature type="transmembrane region" description="Helical" evidence="12">
    <location>
        <begin position="42"/>
        <end position="64"/>
    </location>
</feature>
<protein>
    <recommendedName>
        <fullName evidence="2">Multidrug resistance protein NorM</fullName>
    </recommendedName>
    <alternativeName>
        <fullName evidence="11">Multidrug-efflux transporter</fullName>
    </alternativeName>
    <alternativeName>
        <fullName evidence="10">Na(+)/drug antiporter</fullName>
    </alternativeName>
</protein>
<dbReference type="OrthoDB" id="9780160at2"/>
<evidence type="ECO:0000256" key="7">
    <source>
        <dbReference type="ARBA" id="ARBA00022989"/>
    </source>
</evidence>
<comment type="caution">
    <text evidence="13">The sequence shown here is derived from an EMBL/GenBank/DDBJ whole genome shotgun (WGS) entry which is preliminary data.</text>
</comment>
<evidence type="ECO:0000256" key="9">
    <source>
        <dbReference type="ARBA" id="ARBA00023136"/>
    </source>
</evidence>
<evidence type="ECO:0000256" key="4">
    <source>
        <dbReference type="ARBA" id="ARBA00022449"/>
    </source>
</evidence>
<accession>A0A511QDN2</accession>
<evidence type="ECO:0000313" key="13">
    <source>
        <dbReference type="EMBL" id="GEM75296.1"/>
    </source>
</evidence>
<feature type="transmembrane region" description="Helical" evidence="12">
    <location>
        <begin position="301"/>
        <end position="322"/>
    </location>
</feature>
<dbReference type="InterPro" id="IPR002528">
    <property type="entry name" value="MATE_fam"/>
</dbReference>
<keyword evidence="5" id="KW-1003">Cell membrane</keyword>
<dbReference type="InterPro" id="IPR050222">
    <property type="entry name" value="MATE_MdtK"/>
</dbReference>
<dbReference type="PIRSF" id="PIRSF006603">
    <property type="entry name" value="DinF"/>
    <property type="match status" value="1"/>
</dbReference>
<gene>
    <name evidence="13" type="ORF">VSA01S_14080</name>
</gene>
<feature type="transmembrane region" description="Helical" evidence="12">
    <location>
        <begin position="400"/>
        <end position="422"/>
    </location>
</feature>
<dbReference type="InterPro" id="IPR048279">
    <property type="entry name" value="MdtK-like"/>
</dbReference>
<evidence type="ECO:0000313" key="14">
    <source>
        <dbReference type="Proteomes" id="UP000321922"/>
    </source>
</evidence>
<keyword evidence="4" id="KW-0050">Antiport</keyword>
<keyword evidence="14" id="KW-1185">Reference proteome</keyword>
<keyword evidence="7 12" id="KW-1133">Transmembrane helix</keyword>
<dbReference type="RefSeq" id="WP_039980544.1">
    <property type="nucleotide sequence ID" value="NZ_BAOJ01000035.1"/>
</dbReference>
<feature type="transmembrane region" description="Helical" evidence="12">
    <location>
        <begin position="157"/>
        <end position="177"/>
    </location>
</feature>
<feature type="transmembrane region" description="Helical" evidence="12">
    <location>
        <begin position="183"/>
        <end position="204"/>
    </location>
</feature>
<dbReference type="Proteomes" id="UP000321922">
    <property type="component" value="Unassembled WGS sequence"/>
</dbReference>